<dbReference type="AlphaFoldDB" id="A0AAE7AZ44"/>
<name>A0AAE7AZ44_9VIBR</name>
<dbReference type="Proteomes" id="UP000501443">
    <property type="component" value="Plasmid pveu"/>
</dbReference>
<keyword evidence="1" id="KW-0472">Membrane</keyword>
<feature type="transmembrane region" description="Helical" evidence="1">
    <location>
        <begin position="6"/>
        <end position="28"/>
    </location>
</feature>
<organism evidence="2 3">
    <name type="scientific">Vibrio europaeus</name>
    <dbReference type="NCBI Taxonomy" id="300876"/>
    <lineage>
        <taxon>Bacteria</taxon>
        <taxon>Pseudomonadati</taxon>
        <taxon>Pseudomonadota</taxon>
        <taxon>Gammaproteobacteria</taxon>
        <taxon>Vibrionales</taxon>
        <taxon>Vibrionaceae</taxon>
        <taxon>Vibrio</taxon>
        <taxon>Vibrio oreintalis group</taxon>
    </lineage>
</organism>
<evidence type="ECO:0000313" key="3">
    <source>
        <dbReference type="Proteomes" id="UP000501443"/>
    </source>
</evidence>
<geneLocation type="plasmid" evidence="3">
    <name>pveu</name>
</geneLocation>
<evidence type="ECO:0000313" key="2">
    <source>
        <dbReference type="EMBL" id="QJY38086.1"/>
    </source>
</evidence>
<protein>
    <submittedName>
        <fullName evidence="2">Uncharacterized protein</fullName>
    </submittedName>
</protein>
<gene>
    <name evidence="2" type="ORF">HOO69_16035</name>
</gene>
<keyword evidence="2" id="KW-0614">Plasmid</keyword>
<reference evidence="2 3" key="1">
    <citation type="submission" date="2020-05" db="EMBL/GenBank/DDBJ databases">
        <title>First description outside Europe of the emergent pathogen for shellfish aquaculture Vibrio europaeus.</title>
        <authorList>
            <person name="Dubert J."/>
            <person name="Rojas R."/>
        </authorList>
    </citation>
    <scope>NUCLEOTIDE SEQUENCE [LARGE SCALE GENOMIC DNA]</scope>
    <source>
        <strain evidence="2 3">NPI-1</strain>
        <plasmid evidence="3">pveu</plasmid>
    </source>
</reference>
<dbReference type="EMBL" id="CP053542">
    <property type="protein sequence ID" value="QJY38086.1"/>
    <property type="molecule type" value="Genomic_DNA"/>
</dbReference>
<evidence type="ECO:0000256" key="1">
    <source>
        <dbReference type="SAM" id="Phobius"/>
    </source>
</evidence>
<dbReference type="RefSeq" id="WP_171802487.1">
    <property type="nucleotide sequence ID" value="NZ_CP053542.1"/>
</dbReference>
<sequence length="141" mass="16194">MEIISFLVGSVTTTTLLAIAAFVSKTWIEKRLEFSIQHEYDKKLSNYETEKEIRLKAELISELMSEWINTDKEDVVKLNELTFKAFLWLPAELASDLSNTLSHKAGADDLRTIICKVRKHLLGNDDKLQNHEVIVFPKKTT</sequence>
<accession>A0AAE7AZ44</accession>
<keyword evidence="1" id="KW-0812">Transmembrane</keyword>
<keyword evidence="1" id="KW-1133">Transmembrane helix</keyword>
<proteinExistence type="predicted"/>